<dbReference type="GeneID" id="66059065"/>
<evidence type="ECO:0000313" key="2">
    <source>
        <dbReference type="EMBL" id="VIO86110.1"/>
    </source>
</evidence>
<proteinExistence type="predicted"/>
<dbReference type="WBParaSite" id="Bm17903.1">
    <property type="protein sequence ID" value="Bm17903.1"/>
    <property type="gene ID" value="WBGene00269045"/>
</dbReference>
<accession>A0A5S6PEM3</accession>
<dbReference type="EMBL" id="CAAKNF010000196">
    <property type="protein sequence ID" value="VIO86110.1"/>
    <property type="molecule type" value="Genomic_DNA"/>
</dbReference>
<dbReference type="RefSeq" id="XP_042929260.1">
    <property type="nucleotide sequence ID" value="XM_043073326.1"/>
</dbReference>
<evidence type="ECO:0000313" key="4">
    <source>
        <dbReference type="WBParaSite" id="Bm17903.1"/>
    </source>
</evidence>
<name>A0A4E9EQA2_BRUMA</name>
<dbReference type="Gene3D" id="1.10.100.10">
    <property type="entry name" value="Insulin-like"/>
    <property type="match status" value="1"/>
</dbReference>
<dbReference type="AlphaFoldDB" id="A0A4E9EQA2"/>
<keyword evidence="3" id="KW-1185">Reference proteome</keyword>
<accession>A0A4E9EQA2</accession>
<dbReference type="OrthoDB" id="10348273at2759"/>
<protein>
    <submittedName>
        <fullName evidence="4">Insulin-like domain-containing protein</fullName>
    </submittedName>
</protein>
<sequence>MEQTVSANYSRICGRELIYALIKKCTPTNSTYPCFQSSTNTIYADRKSNRSYRRGVATVCCDYGKCSQEYLATFCCEKLVVAQ</sequence>
<reference evidence="3" key="1">
    <citation type="journal article" date="2007" name="Science">
        <title>Draft genome of the filarial nematode parasite Brugia malayi.</title>
        <authorList>
            <person name="Ghedin E."/>
            <person name="Wang S."/>
            <person name="Spiro D."/>
            <person name="Caler E."/>
            <person name="Zhao Q."/>
            <person name="Crabtree J."/>
            <person name="Allen J.E."/>
            <person name="Delcher A.L."/>
            <person name="Guiliano D.B."/>
            <person name="Miranda-Saavedra D."/>
            <person name="Angiuoli S.V."/>
            <person name="Creasy T."/>
            <person name="Amedeo P."/>
            <person name="Haas B."/>
            <person name="El-Sayed N.M."/>
            <person name="Wortman J.R."/>
            <person name="Feldblyum T."/>
            <person name="Tallon L."/>
            <person name="Schatz M."/>
            <person name="Shumway M."/>
            <person name="Koo H."/>
            <person name="Salzberg S.L."/>
            <person name="Schobel S."/>
            <person name="Pertea M."/>
            <person name="Pop M."/>
            <person name="White O."/>
            <person name="Barton G.J."/>
            <person name="Carlow C.K."/>
            <person name="Crawford M.J."/>
            <person name="Daub J."/>
            <person name="Dimmic M.W."/>
            <person name="Estes C.F."/>
            <person name="Foster J.M."/>
            <person name="Ganatra M."/>
            <person name="Gregory W.F."/>
            <person name="Johnson N.M."/>
            <person name="Jin J."/>
            <person name="Komuniecki R."/>
            <person name="Korf I."/>
            <person name="Kumar S."/>
            <person name="Laney S."/>
            <person name="Li B.W."/>
            <person name="Li W."/>
            <person name="Lindblom T.H."/>
            <person name="Lustigman S."/>
            <person name="Ma D."/>
            <person name="Maina C.V."/>
            <person name="Martin D.M."/>
            <person name="McCarter J.P."/>
            <person name="McReynolds L."/>
            <person name="Mitreva M."/>
            <person name="Nutman T.B."/>
            <person name="Parkinson J."/>
            <person name="Peregrin-Alvarez J.M."/>
            <person name="Poole C."/>
            <person name="Ren Q."/>
            <person name="Saunders L."/>
            <person name="Sluder A.E."/>
            <person name="Smith K."/>
            <person name="Stanke M."/>
            <person name="Unnasch T.R."/>
            <person name="Ware J."/>
            <person name="Wei A.D."/>
            <person name="Weil G."/>
            <person name="Williams D.J."/>
            <person name="Zhang Y."/>
            <person name="Williams S.A."/>
            <person name="Fraser-Liggett C."/>
            <person name="Slatko B."/>
            <person name="Blaxter M.L."/>
            <person name="Scott A.L."/>
        </authorList>
    </citation>
    <scope>NUCLEOTIDE SEQUENCE</scope>
    <source>
        <strain evidence="3">FR3</strain>
    </source>
</reference>
<evidence type="ECO:0000313" key="3">
    <source>
        <dbReference type="Proteomes" id="UP000006672"/>
    </source>
</evidence>
<dbReference type="InterPro" id="IPR036438">
    <property type="entry name" value="Insulin-like_sf"/>
</dbReference>
<evidence type="ECO:0000256" key="1">
    <source>
        <dbReference type="ARBA" id="ARBA00022729"/>
    </source>
</evidence>
<organism evidence="2">
    <name type="scientific">Brugia malayi</name>
    <name type="common">Filarial nematode worm</name>
    <dbReference type="NCBI Taxonomy" id="6279"/>
    <lineage>
        <taxon>Eukaryota</taxon>
        <taxon>Metazoa</taxon>
        <taxon>Ecdysozoa</taxon>
        <taxon>Nematoda</taxon>
        <taxon>Chromadorea</taxon>
        <taxon>Rhabditida</taxon>
        <taxon>Spirurina</taxon>
        <taxon>Spiruromorpha</taxon>
        <taxon>Filarioidea</taxon>
        <taxon>Onchocercidae</taxon>
        <taxon>Brugia</taxon>
    </lineage>
</organism>
<keyword evidence="1" id="KW-0732">Signal</keyword>
<dbReference type="SUPFAM" id="SSF56994">
    <property type="entry name" value="Insulin-like"/>
    <property type="match status" value="1"/>
</dbReference>
<reference evidence="4" key="3">
    <citation type="submission" date="2019-12" db="UniProtKB">
        <authorList>
            <consortium name="WormBaseParasite"/>
        </authorList>
    </citation>
    <scope>IDENTIFICATION</scope>
</reference>
<gene>
    <name evidence="2 4" type="primary">Bm17903</name>
    <name evidence="2" type="ORF">BM_BM17903</name>
</gene>
<dbReference type="KEGG" id="bmy:BM_BM17903"/>
<dbReference type="CTD" id="66059065"/>
<reference evidence="2" key="2">
    <citation type="submission" date="2019-04" db="EMBL/GenBank/DDBJ databases">
        <authorList>
            <person name="Howe K."/>
            <person name="Paulini M."/>
            <person name="Williams G."/>
        </authorList>
    </citation>
    <scope>NUCLEOTIDE SEQUENCE [LARGE SCALE GENOMIC DNA]</scope>
    <source>
        <strain evidence="2">FR3</strain>
    </source>
</reference>
<dbReference type="Proteomes" id="UP000006672">
    <property type="component" value="Unassembled WGS sequence"/>
</dbReference>